<gene>
    <name evidence="2" type="ORF">ACFOHH_13505</name>
</gene>
<keyword evidence="3" id="KW-1185">Reference proteome</keyword>
<proteinExistence type="predicted"/>
<dbReference type="PANTHER" id="PTHR36503:SF2">
    <property type="entry name" value="BLR2408 PROTEIN"/>
    <property type="match status" value="1"/>
</dbReference>
<dbReference type="Proteomes" id="UP001595377">
    <property type="component" value="Unassembled WGS sequence"/>
</dbReference>
<organism evidence="2 3">
    <name type="scientific">Shinella pollutisoli</name>
    <dbReference type="NCBI Taxonomy" id="2250594"/>
    <lineage>
        <taxon>Bacteria</taxon>
        <taxon>Pseudomonadati</taxon>
        <taxon>Pseudomonadota</taxon>
        <taxon>Alphaproteobacteria</taxon>
        <taxon>Hyphomicrobiales</taxon>
        <taxon>Rhizobiaceae</taxon>
        <taxon>Shinella</taxon>
    </lineage>
</organism>
<dbReference type="SUPFAM" id="SSF54593">
    <property type="entry name" value="Glyoxalase/Bleomycin resistance protein/Dihydroxybiphenyl dioxygenase"/>
    <property type="match status" value="1"/>
</dbReference>
<dbReference type="InterPro" id="IPR029068">
    <property type="entry name" value="Glyas_Bleomycin-R_OHBP_Dase"/>
</dbReference>
<dbReference type="Gene3D" id="3.10.180.10">
    <property type="entry name" value="2,3-Dihydroxybiphenyl 1,2-Dioxygenase, domain 1"/>
    <property type="match status" value="1"/>
</dbReference>
<comment type="caution">
    <text evidence="2">The sequence shown here is derived from an EMBL/GenBank/DDBJ whole genome shotgun (WGS) entry which is preliminary data.</text>
</comment>
<name>A0ABV7DIH0_9HYPH</name>
<feature type="domain" description="Glyoxalase/Bleomycin resistance-like N-terminal" evidence="1">
    <location>
        <begin position="2"/>
        <end position="40"/>
    </location>
</feature>
<evidence type="ECO:0000313" key="3">
    <source>
        <dbReference type="Proteomes" id="UP001595377"/>
    </source>
</evidence>
<evidence type="ECO:0000259" key="1">
    <source>
        <dbReference type="Pfam" id="PF22677"/>
    </source>
</evidence>
<dbReference type="RefSeq" id="WP_257315106.1">
    <property type="nucleotide sequence ID" value="NZ_JANFDG010000009.1"/>
</dbReference>
<dbReference type="PANTHER" id="PTHR36503">
    <property type="entry name" value="BLR2520 PROTEIN"/>
    <property type="match status" value="1"/>
</dbReference>
<dbReference type="EMBL" id="JBHRSP010000020">
    <property type="protein sequence ID" value="MFC3074124.1"/>
    <property type="molecule type" value="Genomic_DNA"/>
</dbReference>
<dbReference type="InterPro" id="IPR053863">
    <property type="entry name" value="Glyoxy/Ble-like_N"/>
</dbReference>
<accession>A0ABV7DIH0</accession>
<reference evidence="3" key="1">
    <citation type="journal article" date="2019" name="Int. J. Syst. Evol. Microbiol.">
        <title>The Global Catalogue of Microorganisms (GCM) 10K type strain sequencing project: providing services to taxonomists for standard genome sequencing and annotation.</title>
        <authorList>
            <consortium name="The Broad Institute Genomics Platform"/>
            <consortium name="The Broad Institute Genome Sequencing Center for Infectious Disease"/>
            <person name="Wu L."/>
            <person name="Ma J."/>
        </authorList>
    </citation>
    <scope>NUCLEOTIDE SEQUENCE [LARGE SCALE GENOMIC DNA]</scope>
    <source>
        <strain evidence="3">KCTC 52677</strain>
    </source>
</reference>
<evidence type="ECO:0000313" key="2">
    <source>
        <dbReference type="EMBL" id="MFC3074124.1"/>
    </source>
</evidence>
<protein>
    <submittedName>
        <fullName evidence="2">VOC family protein</fullName>
    </submittedName>
</protein>
<dbReference type="Pfam" id="PF22677">
    <property type="entry name" value="Ble-like_N"/>
    <property type="match status" value="1"/>
</dbReference>
<sequence>MRMIFVNLPVKDLPATRRFFDALGFTFNEDFSDDTAACMRVDDNIFVMLLTEPKFAEFLAGPAGDPERDTQVLTCISAASREEVDRFKAKALSAGGREWMPNIAFGPMYGCSFRDINGHVWEVMHMDQPGGQSGDQPAN</sequence>